<dbReference type="Gene3D" id="3.30.530.20">
    <property type="match status" value="1"/>
</dbReference>
<dbReference type="GO" id="GO:0005789">
    <property type="term" value="C:endoplasmic reticulum membrane"/>
    <property type="evidence" value="ECO:0007669"/>
    <property type="project" value="TreeGrafter"/>
</dbReference>
<dbReference type="InterPro" id="IPR023393">
    <property type="entry name" value="START-like_dom_sf"/>
</dbReference>
<evidence type="ECO:0000313" key="2">
    <source>
        <dbReference type="EMBL" id="CAF3874875.1"/>
    </source>
</evidence>
<dbReference type="InterPro" id="IPR051869">
    <property type="entry name" value="STARD3"/>
</dbReference>
<dbReference type="Proteomes" id="UP000681967">
    <property type="component" value="Unassembled WGS sequence"/>
</dbReference>
<dbReference type="GO" id="GO:0005765">
    <property type="term" value="C:lysosomal membrane"/>
    <property type="evidence" value="ECO:0007669"/>
    <property type="project" value="TreeGrafter"/>
</dbReference>
<organism evidence="2 3">
    <name type="scientific">Rotaria magnacalcarata</name>
    <dbReference type="NCBI Taxonomy" id="392030"/>
    <lineage>
        <taxon>Eukaryota</taxon>
        <taxon>Metazoa</taxon>
        <taxon>Spiralia</taxon>
        <taxon>Gnathifera</taxon>
        <taxon>Rotifera</taxon>
        <taxon>Eurotatoria</taxon>
        <taxon>Bdelloidea</taxon>
        <taxon>Philodinida</taxon>
        <taxon>Philodinidae</taxon>
        <taxon>Rotaria</taxon>
    </lineage>
</organism>
<evidence type="ECO:0000259" key="1">
    <source>
        <dbReference type="PROSITE" id="PS50848"/>
    </source>
</evidence>
<dbReference type="GO" id="GO:0099044">
    <property type="term" value="P:vesicle tethering to endoplasmic reticulum"/>
    <property type="evidence" value="ECO:0007669"/>
    <property type="project" value="TreeGrafter"/>
</dbReference>
<dbReference type="GO" id="GO:0008289">
    <property type="term" value="F:lipid binding"/>
    <property type="evidence" value="ECO:0007669"/>
    <property type="project" value="InterPro"/>
</dbReference>
<name>A0A8S2KZL2_9BILA</name>
<evidence type="ECO:0000313" key="3">
    <source>
        <dbReference type="Proteomes" id="UP000681967"/>
    </source>
</evidence>
<gene>
    <name evidence="2" type="ORF">BYL167_LOCUS7123</name>
</gene>
<dbReference type="GO" id="GO:0140284">
    <property type="term" value="C:endoplasmic reticulum-endosome membrane contact site"/>
    <property type="evidence" value="ECO:0007669"/>
    <property type="project" value="TreeGrafter"/>
</dbReference>
<dbReference type="SUPFAM" id="SSF55961">
    <property type="entry name" value="Bet v1-like"/>
    <property type="match status" value="1"/>
</dbReference>
<reference evidence="2" key="1">
    <citation type="submission" date="2021-02" db="EMBL/GenBank/DDBJ databases">
        <authorList>
            <person name="Nowell W R."/>
        </authorList>
    </citation>
    <scope>NUCLEOTIDE SEQUENCE</scope>
</reference>
<protein>
    <recommendedName>
        <fullName evidence="1">START domain-containing protein</fullName>
    </recommendedName>
</protein>
<comment type="caution">
    <text evidence="2">The sequence shown here is derived from an EMBL/GenBank/DDBJ whole genome shotgun (WGS) entry which is preliminary data.</text>
</comment>
<proteinExistence type="predicted"/>
<dbReference type="EMBL" id="CAJOBH010001811">
    <property type="protein sequence ID" value="CAF3874875.1"/>
    <property type="molecule type" value="Genomic_DNA"/>
</dbReference>
<sequence>MNRGVNGPTAYIIENNDNTTCRFTWLLNVDLKGWLPQYLINSSLATVQLTLAEALRNYLTKLIDLSSSGSSTGDIAT</sequence>
<dbReference type="PANTHER" id="PTHR46121:SF4">
    <property type="entry name" value="STEROIDOGENIC ACUTE REGULATORY PROTEIN-LIKE"/>
    <property type="match status" value="1"/>
</dbReference>
<dbReference type="InterPro" id="IPR002913">
    <property type="entry name" value="START_lipid-bd_dom"/>
</dbReference>
<dbReference type="AlphaFoldDB" id="A0A8S2KZL2"/>
<dbReference type="Pfam" id="PF01852">
    <property type="entry name" value="START"/>
    <property type="match status" value="1"/>
</dbReference>
<dbReference type="GO" id="GO:0031902">
    <property type="term" value="C:late endosome membrane"/>
    <property type="evidence" value="ECO:0007669"/>
    <property type="project" value="TreeGrafter"/>
</dbReference>
<accession>A0A8S2KZL2</accession>
<feature type="domain" description="START" evidence="1">
    <location>
        <begin position="1"/>
        <end position="64"/>
    </location>
</feature>
<dbReference type="PANTHER" id="PTHR46121">
    <property type="entry name" value="STEROIDOGENIC ACUTE REGULATORY PROTEIN-LIKE"/>
    <property type="match status" value="1"/>
</dbReference>
<dbReference type="PROSITE" id="PS50848">
    <property type="entry name" value="START"/>
    <property type="match status" value="1"/>
</dbReference>